<keyword evidence="3 6" id="KW-0547">Nucleotide-binding</keyword>
<evidence type="ECO:0000256" key="1">
    <source>
        <dbReference type="ARBA" id="ARBA00010688"/>
    </source>
</evidence>
<evidence type="ECO:0000313" key="7">
    <source>
        <dbReference type="EMBL" id="CAD8120321.1"/>
    </source>
</evidence>
<proteinExistence type="inferred from homology"/>
<dbReference type="PANTHER" id="PTHR45769">
    <property type="entry name" value="ADENOSINE KINASE"/>
    <property type="match status" value="1"/>
</dbReference>
<protein>
    <recommendedName>
        <fullName evidence="6">Adenosine kinase</fullName>
        <shortName evidence="6">AK</shortName>
        <ecNumber evidence="6">2.7.1.20</ecNumber>
    </recommendedName>
    <alternativeName>
        <fullName evidence="6">Adenosine 5'-phosphotransferase</fullName>
    </alternativeName>
</protein>
<dbReference type="GO" id="GO:0005524">
    <property type="term" value="F:ATP binding"/>
    <property type="evidence" value="ECO:0007669"/>
    <property type="project" value="UniProtKB-UniRule"/>
</dbReference>
<comment type="catalytic activity">
    <reaction evidence="6">
        <text>adenosine + ATP = AMP + ADP + H(+)</text>
        <dbReference type="Rhea" id="RHEA:20824"/>
        <dbReference type="ChEBI" id="CHEBI:15378"/>
        <dbReference type="ChEBI" id="CHEBI:16335"/>
        <dbReference type="ChEBI" id="CHEBI:30616"/>
        <dbReference type="ChEBI" id="CHEBI:456215"/>
        <dbReference type="ChEBI" id="CHEBI:456216"/>
        <dbReference type="EC" id="2.7.1.20"/>
    </reaction>
</comment>
<dbReference type="Proteomes" id="UP000692954">
    <property type="component" value="Unassembled WGS sequence"/>
</dbReference>
<keyword evidence="2 6" id="KW-0808">Transferase</keyword>
<dbReference type="AlphaFoldDB" id="A0A8S1QXA5"/>
<keyword evidence="8" id="KW-1185">Reference proteome</keyword>
<reference evidence="7" key="1">
    <citation type="submission" date="2021-01" db="EMBL/GenBank/DDBJ databases">
        <authorList>
            <consortium name="Genoscope - CEA"/>
            <person name="William W."/>
        </authorList>
    </citation>
    <scope>NUCLEOTIDE SEQUENCE</scope>
</reference>
<keyword evidence="4 6" id="KW-0418">Kinase</keyword>
<dbReference type="GO" id="GO:0004001">
    <property type="term" value="F:adenosine kinase activity"/>
    <property type="evidence" value="ECO:0007669"/>
    <property type="project" value="UniProtKB-UniRule"/>
</dbReference>
<sequence>METKKIIGLGSPLLDIQAEVPAEFLEKYGLTLNNTYFAEEKHLPLYEELINIPTTLMFQEDLHLIQQGQQDGWLKQVKIKSNLLVVLEKRTNLLICQLK</sequence>
<dbReference type="OrthoDB" id="432447at2759"/>
<evidence type="ECO:0000256" key="3">
    <source>
        <dbReference type="ARBA" id="ARBA00022741"/>
    </source>
</evidence>
<accession>A0A8S1QXA5</accession>
<evidence type="ECO:0000256" key="4">
    <source>
        <dbReference type="ARBA" id="ARBA00022777"/>
    </source>
</evidence>
<evidence type="ECO:0000313" key="8">
    <source>
        <dbReference type="Proteomes" id="UP000692954"/>
    </source>
</evidence>
<dbReference type="InterPro" id="IPR001805">
    <property type="entry name" value="Adenokinase"/>
</dbReference>
<dbReference type="EMBL" id="CAJJDN010000125">
    <property type="protein sequence ID" value="CAD8120321.1"/>
    <property type="molecule type" value="Genomic_DNA"/>
</dbReference>
<dbReference type="GO" id="GO:0044209">
    <property type="term" value="P:AMP salvage"/>
    <property type="evidence" value="ECO:0007669"/>
    <property type="project" value="UniProtKB-UniRule"/>
</dbReference>
<dbReference type="GO" id="GO:0005829">
    <property type="term" value="C:cytosol"/>
    <property type="evidence" value="ECO:0007669"/>
    <property type="project" value="TreeGrafter"/>
</dbReference>
<comment type="pathway">
    <text evidence="6">Purine metabolism; AMP biosynthesis via salvage pathway; AMP from adenosine: step 1/1.</text>
</comment>
<dbReference type="PANTHER" id="PTHR45769:SF3">
    <property type="entry name" value="ADENOSINE KINASE"/>
    <property type="match status" value="1"/>
</dbReference>
<dbReference type="GO" id="GO:0006144">
    <property type="term" value="P:purine nucleobase metabolic process"/>
    <property type="evidence" value="ECO:0007669"/>
    <property type="project" value="TreeGrafter"/>
</dbReference>
<dbReference type="EC" id="2.7.1.20" evidence="6"/>
<dbReference type="GO" id="GO:0006166">
    <property type="term" value="P:purine ribonucleoside salvage"/>
    <property type="evidence" value="ECO:0007669"/>
    <property type="project" value="UniProtKB-KW"/>
</dbReference>
<evidence type="ECO:0000256" key="5">
    <source>
        <dbReference type="ARBA" id="ARBA00022840"/>
    </source>
</evidence>
<comment type="similarity">
    <text evidence="1 6">Belongs to the carbohydrate kinase PfkB family.</text>
</comment>
<gene>
    <name evidence="7" type="ORF">PSON_ATCC_30995.1.T1250138</name>
</gene>
<comment type="cofactor">
    <cofactor evidence="6">
        <name>Mg(2+)</name>
        <dbReference type="ChEBI" id="CHEBI:18420"/>
    </cofactor>
</comment>
<evidence type="ECO:0000256" key="2">
    <source>
        <dbReference type="ARBA" id="ARBA00022679"/>
    </source>
</evidence>
<organism evidence="7 8">
    <name type="scientific">Paramecium sonneborni</name>
    <dbReference type="NCBI Taxonomy" id="65129"/>
    <lineage>
        <taxon>Eukaryota</taxon>
        <taxon>Sar</taxon>
        <taxon>Alveolata</taxon>
        <taxon>Ciliophora</taxon>
        <taxon>Intramacronucleata</taxon>
        <taxon>Oligohymenophorea</taxon>
        <taxon>Peniculida</taxon>
        <taxon>Parameciidae</taxon>
        <taxon>Paramecium</taxon>
    </lineage>
</organism>
<comment type="function">
    <text evidence="6">ATP dependent phosphorylation of adenosine and other related nucleoside analogs to monophosphate derivatives.</text>
</comment>
<comment type="caution">
    <text evidence="7">The sequence shown here is derived from an EMBL/GenBank/DDBJ whole genome shotgun (WGS) entry which is preliminary data.</text>
</comment>
<keyword evidence="6" id="KW-0460">Magnesium</keyword>
<keyword evidence="5 6" id="KW-0067">ATP-binding</keyword>
<name>A0A8S1QXA5_9CILI</name>
<evidence type="ECO:0000256" key="6">
    <source>
        <dbReference type="RuleBase" id="RU368116"/>
    </source>
</evidence>
<keyword evidence="6" id="KW-0660">Purine salvage</keyword>
<dbReference type="GO" id="GO:0005634">
    <property type="term" value="C:nucleus"/>
    <property type="evidence" value="ECO:0007669"/>
    <property type="project" value="TreeGrafter"/>
</dbReference>